<dbReference type="SMART" id="SM00382">
    <property type="entry name" value="AAA"/>
    <property type="match status" value="1"/>
</dbReference>
<dbReference type="InterPro" id="IPR027417">
    <property type="entry name" value="P-loop_NTPase"/>
</dbReference>
<dbReference type="Gene3D" id="1.20.1560.10">
    <property type="entry name" value="ABC transporter type 1, transmembrane domain"/>
    <property type="match status" value="1"/>
</dbReference>
<keyword evidence="2" id="KW-0813">Transport</keyword>
<keyword evidence="5" id="KW-0547">Nucleotide-binding</keyword>
<organism evidence="12 13">
    <name type="scientific">Cohnella thailandensis</name>
    <dbReference type="NCBI Taxonomy" id="557557"/>
    <lineage>
        <taxon>Bacteria</taxon>
        <taxon>Bacillati</taxon>
        <taxon>Bacillota</taxon>
        <taxon>Bacilli</taxon>
        <taxon>Bacillales</taxon>
        <taxon>Paenibacillaceae</taxon>
        <taxon>Cohnella</taxon>
    </lineage>
</organism>
<dbReference type="GO" id="GO:0015421">
    <property type="term" value="F:ABC-type oligopeptide transporter activity"/>
    <property type="evidence" value="ECO:0007669"/>
    <property type="project" value="TreeGrafter"/>
</dbReference>
<feature type="transmembrane region" description="Helical" evidence="9">
    <location>
        <begin position="244"/>
        <end position="269"/>
    </location>
</feature>
<comment type="caution">
    <text evidence="12">The sequence shown here is derived from an EMBL/GenBank/DDBJ whole genome shotgun (WGS) entry which is preliminary data.</text>
</comment>
<gene>
    <name evidence="12" type="ORF">H7B67_09835</name>
</gene>
<evidence type="ECO:0000256" key="1">
    <source>
        <dbReference type="ARBA" id="ARBA00004651"/>
    </source>
</evidence>
<feature type="transmembrane region" description="Helical" evidence="9">
    <location>
        <begin position="220"/>
        <end position="238"/>
    </location>
</feature>
<evidence type="ECO:0000259" key="11">
    <source>
        <dbReference type="PROSITE" id="PS50929"/>
    </source>
</evidence>
<protein>
    <submittedName>
        <fullName evidence="12">ABC transporter ATP-binding protein</fullName>
    </submittedName>
</protein>
<dbReference type="FunFam" id="3.40.50.300:FF:000221">
    <property type="entry name" value="Multidrug ABC transporter ATP-binding protein"/>
    <property type="match status" value="1"/>
</dbReference>
<dbReference type="SUPFAM" id="SSF52540">
    <property type="entry name" value="P-loop containing nucleoside triphosphate hydrolases"/>
    <property type="match status" value="1"/>
</dbReference>
<dbReference type="GO" id="GO:0005524">
    <property type="term" value="F:ATP binding"/>
    <property type="evidence" value="ECO:0007669"/>
    <property type="project" value="UniProtKB-KW"/>
</dbReference>
<evidence type="ECO:0000256" key="2">
    <source>
        <dbReference type="ARBA" id="ARBA00022448"/>
    </source>
</evidence>
<dbReference type="PANTHER" id="PTHR43394">
    <property type="entry name" value="ATP-DEPENDENT PERMEASE MDL1, MITOCHONDRIAL"/>
    <property type="match status" value="1"/>
</dbReference>
<feature type="transmembrane region" description="Helical" evidence="9">
    <location>
        <begin position="34"/>
        <end position="57"/>
    </location>
</feature>
<dbReference type="Gene3D" id="3.40.50.300">
    <property type="entry name" value="P-loop containing nucleotide triphosphate hydrolases"/>
    <property type="match status" value="1"/>
</dbReference>
<sequence>MVLEVVMDLLQPSLMASIVNDGVMKGDLGHIGLMSIWMILAAVCGLLGGMGCAYYAIRASVGFGTDLRNALFRKVQAFAFRELDKFSGGTLVTRLTNDVMQVQMLVQIFLRMLIRSSMLFFGSIAMAFLISPKLSLVFAVSLPLFFIFLYALLSKSIPLYRTLQAKLDRVNSVLLENLNGIRVVKAFVRAAFEKVRFKRANEENYEVGLKAARLLAINNPIMTLLLNASIVCILWIGGAQTWEGGLAIGSLAAFITYVTQTLNAMVSLGNTLMNISRAKASSDRIIEVLDTPSSMAEPVAAPLAAGTPSAPSAPSALSALYGQVEFRHVFFGYEEGGEEPVLKDVSFLAKPGETIGILGSTGAGKSSLVNLMPRLYDPTEGSVLVNGVDVKSIPLEELRSQVGIVLQQAVLFGGTIRDNIRYGKPDASQDEIEAAARAAEAHDFIQSFPEGYDTQIGQRGVTLSGGQKQRISIARALLAQPGILILDDSTSAVDLRTEARIRTALRDRLQGSTCFIIAQRISSVADADRILVIEDGRIVAQGNHAELMVSSEVYRDIYESQLGLEEASHAT</sequence>
<evidence type="ECO:0000256" key="9">
    <source>
        <dbReference type="SAM" id="Phobius"/>
    </source>
</evidence>
<evidence type="ECO:0000313" key="13">
    <source>
        <dbReference type="Proteomes" id="UP000535838"/>
    </source>
</evidence>
<dbReference type="GO" id="GO:0005886">
    <property type="term" value="C:plasma membrane"/>
    <property type="evidence" value="ECO:0007669"/>
    <property type="project" value="UniProtKB-SubCell"/>
</dbReference>
<dbReference type="PROSITE" id="PS00211">
    <property type="entry name" value="ABC_TRANSPORTER_1"/>
    <property type="match status" value="1"/>
</dbReference>
<dbReference type="Proteomes" id="UP000535838">
    <property type="component" value="Unassembled WGS sequence"/>
</dbReference>
<keyword evidence="4 9" id="KW-0812">Transmembrane</keyword>
<comment type="subcellular location">
    <subcellularLocation>
        <location evidence="1">Cell membrane</location>
        <topology evidence="1">Multi-pass membrane protein</topology>
    </subcellularLocation>
</comment>
<dbReference type="InterPro" id="IPR003439">
    <property type="entry name" value="ABC_transporter-like_ATP-bd"/>
</dbReference>
<evidence type="ECO:0000256" key="6">
    <source>
        <dbReference type="ARBA" id="ARBA00022840"/>
    </source>
</evidence>
<keyword evidence="8 9" id="KW-0472">Membrane</keyword>
<dbReference type="AlphaFoldDB" id="A0A841ST60"/>
<dbReference type="InterPro" id="IPR017871">
    <property type="entry name" value="ABC_transporter-like_CS"/>
</dbReference>
<name>A0A841ST60_9BACL</name>
<keyword evidence="7 9" id="KW-1133">Transmembrane helix</keyword>
<feature type="transmembrane region" description="Helical" evidence="9">
    <location>
        <begin position="136"/>
        <end position="153"/>
    </location>
</feature>
<dbReference type="InterPro" id="IPR036640">
    <property type="entry name" value="ABC1_TM_sf"/>
</dbReference>
<dbReference type="EMBL" id="JACJVQ010000006">
    <property type="protein sequence ID" value="MBB6634412.1"/>
    <property type="molecule type" value="Genomic_DNA"/>
</dbReference>
<keyword evidence="13" id="KW-1185">Reference proteome</keyword>
<evidence type="ECO:0000256" key="3">
    <source>
        <dbReference type="ARBA" id="ARBA00022475"/>
    </source>
</evidence>
<evidence type="ECO:0000259" key="10">
    <source>
        <dbReference type="PROSITE" id="PS50893"/>
    </source>
</evidence>
<feature type="domain" description="ABC transmembrane type-1" evidence="11">
    <location>
        <begin position="1"/>
        <end position="277"/>
    </location>
</feature>
<keyword evidence="6 12" id="KW-0067">ATP-binding</keyword>
<dbReference type="SUPFAM" id="SSF90123">
    <property type="entry name" value="ABC transporter transmembrane region"/>
    <property type="match status" value="1"/>
</dbReference>
<dbReference type="InterPro" id="IPR003593">
    <property type="entry name" value="AAA+_ATPase"/>
</dbReference>
<dbReference type="GO" id="GO:0016887">
    <property type="term" value="F:ATP hydrolysis activity"/>
    <property type="evidence" value="ECO:0007669"/>
    <property type="project" value="InterPro"/>
</dbReference>
<dbReference type="PROSITE" id="PS50893">
    <property type="entry name" value="ABC_TRANSPORTER_2"/>
    <property type="match status" value="1"/>
</dbReference>
<dbReference type="InterPro" id="IPR039421">
    <property type="entry name" value="Type_1_exporter"/>
</dbReference>
<dbReference type="Pfam" id="PF00005">
    <property type="entry name" value="ABC_tran"/>
    <property type="match status" value="1"/>
</dbReference>
<reference evidence="12 13" key="1">
    <citation type="submission" date="2020-08" db="EMBL/GenBank/DDBJ databases">
        <title>Cohnella phylogeny.</title>
        <authorList>
            <person name="Dunlap C."/>
        </authorList>
    </citation>
    <scope>NUCLEOTIDE SEQUENCE [LARGE SCALE GENOMIC DNA]</scope>
    <source>
        <strain evidence="12 13">DSM 25241</strain>
    </source>
</reference>
<keyword evidence="3" id="KW-1003">Cell membrane</keyword>
<dbReference type="Pfam" id="PF00664">
    <property type="entry name" value="ABC_membrane"/>
    <property type="match status" value="1"/>
</dbReference>
<proteinExistence type="predicted"/>
<evidence type="ECO:0000256" key="4">
    <source>
        <dbReference type="ARBA" id="ARBA00022692"/>
    </source>
</evidence>
<feature type="transmembrane region" description="Helical" evidence="9">
    <location>
        <begin position="108"/>
        <end position="130"/>
    </location>
</feature>
<accession>A0A841ST60</accession>
<feature type="domain" description="ABC transporter" evidence="10">
    <location>
        <begin position="324"/>
        <end position="560"/>
    </location>
</feature>
<evidence type="ECO:0000256" key="7">
    <source>
        <dbReference type="ARBA" id="ARBA00022989"/>
    </source>
</evidence>
<evidence type="ECO:0000256" key="5">
    <source>
        <dbReference type="ARBA" id="ARBA00022741"/>
    </source>
</evidence>
<evidence type="ECO:0000256" key="8">
    <source>
        <dbReference type="ARBA" id="ARBA00023136"/>
    </source>
</evidence>
<evidence type="ECO:0000313" key="12">
    <source>
        <dbReference type="EMBL" id="MBB6634412.1"/>
    </source>
</evidence>
<dbReference type="InterPro" id="IPR011527">
    <property type="entry name" value="ABC1_TM_dom"/>
</dbReference>
<dbReference type="CDD" id="cd18548">
    <property type="entry name" value="ABC_6TM_Tm287_like"/>
    <property type="match status" value="1"/>
</dbReference>
<dbReference type="PANTHER" id="PTHR43394:SF1">
    <property type="entry name" value="ATP-BINDING CASSETTE SUB-FAMILY B MEMBER 10, MITOCHONDRIAL"/>
    <property type="match status" value="1"/>
</dbReference>
<dbReference type="PROSITE" id="PS50929">
    <property type="entry name" value="ABC_TM1F"/>
    <property type="match status" value="1"/>
</dbReference>